<feature type="chain" id="PRO_5029663022" evidence="1">
    <location>
        <begin position="20"/>
        <end position="101"/>
    </location>
</feature>
<dbReference type="RefSeq" id="XP_031882508.1">
    <property type="nucleotide sequence ID" value="XM_032020452.1"/>
</dbReference>
<comment type="caution">
    <text evidence="2">The sequence shown here is derived from an EMBL/GenBank/DDBJ whole genome shotgun (WGS) entry which is preliminary data.</text>
</comment>
<evidence type="ECO:0000313" key="2">
    <source>
        <dbReference type="EMBL" id="KAF4474721.1"/>
    </source>
</evidence>
<proteinExistence type="predicted"/>
<sequence>MFGLKTVVALMGLASIVAAAPAEDNRVHVKRQGDDIKNCYCGRDTGSALVSDPDTTKAACADYGSYAGPYPTRCQIIIDINEPLYIDKCKALGQPTGWCEK</sequence>
<reference evidence="2 3" key="1">
    <citation type="submission" date="2012-08" db="EMBL/GenBank/DDBJ databases">
        <authorList>
            <person name="Gan P.H.P."/>
            <person name="Ikeda K."/>
            <person name="Irieda H."/>
            <person name="Narusaka M."/>
            <person name="O'Connell R.J."/>
            <person name="Narusaka Y."/>
            <person name="Takano Y."/>
            <person name="Kubo Y."/>
            <person name="Shirasu K."/>
        </authorList>
    </citation>
    <scope>NUCLEOTIDE SEQUENCE [LARGE SCALE GENOMIC DNA]</scope>
    <source>
        <strain evidence="2 3">Nara gc5</strain>
    </source>
</reference>
<dbReference type="OrthoDB" id="4789871at2759"/>
<dbReference type="EMBL" id="ANPB02000010">
    <property type="protein sequence ID" value="KAF4474721.1"/>
    <property type="molecule type" value="Genomic_DNA"/>
</dbReference>
<reference evidence="2 3" key="2">
    <citation type="submission" date="2020-04" db="EMBL/GenBank/DDBJ databases">
        <title>Genome sequencing and assembly of multiple isolates from the Colletotrichum gloeosporioides species complex.</title>
        <authorList>
            <person name="Gan P."/>
            <person name="Shirasu K."/>
        </authorList>
    </citation>
    <scope>NUCLEOTIDE SEQUENCE [LARGE SCALE GENOMIC DNA]</scope>
    <source>
        <strain evidence="2 3">Nara gc5</strain>
    </source>
</reference>
<evidence type="ECO:0000313" key="3">
    <source>
        <dbReference type="Proteomes" id="UP000011096"/>
    </source>
</evidence>
<dbReference type="GeneID" id="43604664"/>
<evidence type="ECO:0000256" key="1">
    <source>
        <dbReference type="SAM" id="SignalP"/>
    </source>
</evidence>
<name>A0A7J6IFH7_COLFN</name>
<gene>
    <name evidence="2" type="ORF">CGGC5_v015751</name>
</gene>
<organism evidence="2 3">
    <name type="scientific">Colletotrichum fructicola (strain Nara gc5)</name>
    <name type="common">Anthracnose fungus</name>
    <name type="synonym">Colletotrichum gloeosporioides (strain Nara gc5)</name>
    <dbReference type="NCBI Taxonomy" id="1213859"/>
    <lineage>
        <taxon>Eukaryota</taxon>
        <taxon>Fungi</taxon>
        <taxon>Dikarya</taxon>
        <taxon>Ascomycota</taxon>
        <taxon>Pezizomycotina</taxon>
        <taxon>Sordariomycetes</taxon>
        <taxon>Hypocreomycetidae</taxon>
        <taxon>Glomerellales</taxon>
        <taxon>Glomerellaceae</taxon>
        <taxon>Colletotrichum</taxon>
        <taxon>Colletotrichum gloeosporioides species complex</taxon>
    </lineage>
</organism>
<keyword evidence="3" id="KW-1185">Reference proteome</keyword>
<protein>
    <submittedName>
        <fullName evidence="2">Uncharacterized protein</fullName>
    </submittedName>
</protein>
<dbReference type="Proteomes" id="UP000011096">
    <property type="component" value="Unassembled WGS sequence"/>
</dbReference>
<accession>A0A7J6IFH7</accession>
<keyword evidence="1" id="KW-0732">Signal</keyword>
<dbReference type="AlphaFoldDB" id="A0A7J6IFH7"/>
<feature type="signal peptide" evidence="1">
    <location>
        <begin position="1"/>
        <end position="19"/>
    </location>
</feature>
<dbReference type="InParanoid" id="A0A7J6IFH7"/>